<dbReference type="InterPro" id="IPR036390">
    <property type="entry name" value="WH_DNA-bd_sf"/>
</dbReference>
<keyword evidence="4" id="KW-0812">Transmembrane</keyword>
<feature type="domain" description="HTH gntR-type" evidence="5">
    <location>
        <begin position="86"/>
        <end position="156"/>
    </location>
</feature>
<feature type="transmembrane region" description="Helical" evidence="4">
    <location>
        <begin position="22"/>
        <end position="41"/>
    </location>
</feature>
<keyword evidence="4" id="KW-1133">Transmembrane helix</keyword>
<accession>A0A857CC16</accession>
<dbReference type="KEGG" id="siw:GH266_20240"/>
<dbReference type="SUPFAM" id="SSF48008">
    <property type="entry name" value="GntR ligand-binding domain-like"/>
    <property type="match status" value="1"/>
</dbReference>
<dbReference type="GO" id="GO:0003700">
    <property type="term" value="F:DNA-binding transcription factor activity"/>
    <property type="evidence" value="ECO:0007669"/>
    <property type="project" value="InterPro"/>
</dbReference>
<keyword evidence="1" id="KW-0805">Transcription regulation</keyword>
<dbReference type="AlphaFoldDB" id="A0A857CC16"/>
<dbReference type="Pfam" id="PF07729">
    <property type="entry name" value="FCD"/>
    <property type="match status" value="1"/>
</dbReference>
<proteinExistence type="predicted"/>
<dbReference type="Pfam" id="PF00392">
    <property type="entry name" value="GntR"/>
    <property type="match status" value="1"/>
</dbReference>
<dbReference type="InterPro" id="IPR000524">
    <property type="entry name" value="Tscrpt_reg_HTH_GntR"/>
</dbReference>
<dbReference type="EMBL" id="CP046908">
    <property type="protein sequence ID" value="QGZ36613.1"/>
    <property type="molecule type" value="Genomic_DNA"/>
</dbReference>
<keyword evidence="2" id="KW-0238">DNA-binding</keyword>
<keyword evidence="3" id="KW-0804">Transcription</keyword>
<keyword evidence="4" id="KW-0472">Membrane</keyword>
<dbReference type="CDD" id="cd07377">
    <property type="entry name" value="WHTH_GntR"/>
    <property type="match status" value="1"/>
</dbReference>
<dbReference type="InterPro" id="IPR011711">
    <property type="entry name" value="GntR_C"/>
</dbReference>
<evidence type="ECO:0000313" key="7">
    <source>
        <dbReference type="Proteomes" id="UP000435648"/>
    </source>
</evidence>
<protein>
    <submittedName>
        <fullName evidence="6">FCD domain-containing protein</fullName>
    </submittedName>
</protein>
<dbReference type="SUPFAM" id="SSF46785">
    <property type="entry name" value="Winged helix' DNA-binding domain"/>
    <property type="match status" value="1"/>
</dbReference>
<sequence>MACRAVSGPSSGRFGSSVASAANYPALRAGLLIGLIYFILAQTRFGVCIRRQAVHIGRFMVQKKDTAKTERAGAQRRFSLDRIKIPKAADVLASHLRDEIVQGRIANGEMLPNERELADNSGLSRSSVREALRMLEIEGLLVTKQGRNGGSMVCQPSRDTIVKTVNLYISSRKTRLSSLVEARSAIEPSAAMLAARYRTAEDVEAISAHHQRLLDSLDDLDGFLRANIDWHMAIVHASHNDLLIAFMESIAQSVYAVTNVEDLNPEGVRQKVAKVHGLITDAIKAGDPAEAKRLMDRHVNAYAEHIGMKA</sequence>
<evidence type="ECO:0000256" key="4">
    <source>
        <dbReference type="SAM" id="Phobius"/>
    </source>
</evidence>
<dbReference type="Gene3D" id="1.10.10.10">
    <property type="entry name" value="Winged helix-like DNA-binding domain superfamily/Winged helix DNA-binding domain"/>
    <property type="match status" value="1"/>
</dbReference>
<evidence type="ECO:0000259" key="5">
    <source>
        <dbReference type="PROSITE" id="PS50949"/>
    </source>
</evidence>
<reference evidence="6 7" key="1">
    <citation type="submission" date="2019-12" db="EMBL/GenBank/DDBJ databases">
        <title>The genome of Stappia indica PHM037.</title>
        <authorList>
            <person name="Kacar D."/>
            <person name="Galan B."/>
            <person name="Canedo L."/>
            <person name="Rodriguez P."/>
            <person name="de la Calle F."/>
            <person name="Garcia J.L."/>
        </authorList>
    </citation>
    <scope>NUCLEOTIDE SEQUENCE [LARGE SCALE GENOMIC DNA]</scope>
    <source>
        <strain evidence="6 7">PHM037</strain>
    </source>
</reference>
<evidence type="ECO:0000256" key="3">
    <source>
        <dbReference type="ARBA" id="ARBA00023163"/>
    </source>
</evidence>
<evidence type="ECO:0000256" key="1">
    <source>
        <dbReference type="ARBA" id="ARBA00023015"/>
    </source>
</evidence>
<dbReference type="Proteomes" id="UP000435648">
    <property type="component" value="Chromosome"/>
</dbReference>
<dbReference type="SMART" id="SM00895">
    <property type="entry name" value="FCD"/>
    <property type="match status" value="1"/>
</dbReference>
<dbReference type="InterPro" id="IPR036388">
    <property type="entry name" value="WH-like_DNA-bd_sf"/>
</dbReference>
<gene>
    <name evidence="6" type="ORF">GH266_20240</name>
</gene>
<organism evidence="6 7">
    <name type="scientific">Stappia indica</name>
    <dbReference type="NCBI Taxonomy" id="538381"/>
    <lineage>
        <taxon>Bacteria</taxon>
        <taxon>Pseudomonadati</taxon>
        <taxon>Pseudomonadota</taxon>
        <taxon>Alphaproteobacteria</taxon>
        <taxon>Hyphomicrobiales</taxon>
        <taxon>Stappiaceae</taxon>
        <taxon>Stappia</taxon>
    </lineage>
</organism>
<dbReference type="PANTHER" id="PTHR43537">
    <property type="entry name" value="TRANSCRIPTIONAL REGULATOR, GNTR FAMILY"/>
    <property type="match status" value="1"/>
</dbReference>
<dbReference type="InterPro" id="IPR008920">
    <property type="entry name" value="TF_FadR/GntR_C"/>
</dbReference>
<dbReference type="Gene3D" id="1.20.120.530">
    <property type="entry name" value="GntR ligand-binding domain-like"/>
    <property type="match status" value="1"/>
</dbReference>
<dbReference type="GO" id="GO:0003677">
    <property type="term" value="F:DNA binding"/>
    <property type="evidence" value="ECO:0007669"/>
    <property type="project" value="UniProtKB-KW"/>
</dbReference>
<dbReference type="PANTHER" id="PTHR43537:SF5">
    <property type="entry name" value="UXU OPERON TRANSCRIPTIONAL REGULATOR"/>
    <property type="match status" value="1"/>
</dbReference>
<dbReference type="SMART" id="SM00345">
    <property type="entry name" value="HTH_GNTR"/>
    <property type="match status" value="1"/>
</dbReference>
<name>A0A857CC16_9HYPH</name>
<dbReference type="PROSITE" id="PS50949">
    <property type="entry name" value="HTH_GNTR"/>
    <property type="match status" value="1"/>
</dbReference>
<evidence type="ECO:0000256" key="2">
    <source>
        <dbReference type="ARBA" id="ARBA00023125"/>
    </source>
</evidence>
<evidence type="ECO:0000313" key="6">
    <source>
        <dbReference type="EMBL" id="QGZ36613.1"/>
    </source>
</evidence>
<dbReference type="PRINTS" id="PR00035">
    <property type="entry name" value="HTHGNTR"/>
</dbReference>